<feature type="domain" description="Glycosyl hydrolase family 95 catalytic" evidence="2">
    <location>
        <begin position="250"/>
        <end position="649"/>
    </location>
</feature>
<dbReference type="RefSeq" id="WP_209524454.1">
    <property type="nucleotide sequence ID" value="NZ_JAEEGA010000001.1"/>
</dbReference>
<reference evidence="3" key="1">
    <citation type="submission" date="2020-12" db="EMBL/GenBank/DDBJ databases">
        <title>Vagococcus allomyrinae sp. nov. and Enterococcus lavae sp. nov., isolated from the larvae of Allomyrina dichotoma.</title>
        <authorList>
            <person name="Lee S.D."/>
        </authorList>
    </citation>
    <scope>NUCLEOTIDE SEQUENCE</scope>
    <source>
        <strain evidence="3">BWB3-3</strain>
    </source>
</reference>
<protein>
    <submittedName>
        <fullName evidence="3">Glycoside hydrolase N-terminal domain-containing protein</fullName>
    </submittedName>
</protein>
<dbReference type="Pfam" id="PF22124">
    <property type="entry name" value="Glyco_hydro_95_cat"/>
    <property type="match status" value="1"/>
</dbReference>
<dbReference type="SUPFAM" id="SSF48208">
    <property type="entry name" value="Six-hairpin glycosidases"/>
    <property type="match status" value="1"/>
</dbReference>
<evidence type="ECO:0000259" key="1">
    <source>
        <dbReference type="Pfam" id="PF14498"/>
    </source>
</evidence>
<dbReference type="Pfam" id="PF14498">
    <property type="entry name" value="Glyco_hyd_65N_2"/>
    <property type="match status" value="1"/>
</dbReference>
<organism evidence="3 4">
    <name type="scientific">Vagococcus allomyrinae</name>
    <dbReference type="NCBI Taxonomy" id="2794353"/>
    <lineage>
        <taxon>Bacteria</taxon>
        <taxon>Bacillati</taxon>
        <taxon>Bacillota</taxon>
        <taxon>Bacilli</taxon>
        <taxon>Lactobacillales</taxon>
        <taxon>Enterococcaceae</taxon>
        <taxon>Vagococcus</taxon>
    </lineage>
</organism>
<keyword evidence="3" id="KW-0378">Hydrolase</keyword>
<proteinExistence type="predicted"/>
<gene>
    <name evidence="3" type="ORF">I6N95_00890</name>
</gene>
<dbReference type="InterPro" id="IPR008928">
    <property type="entry name" value="6-hairpin_glycosidase_sf"/>
</dbReference>
<dbReference type="Gene3D" id="1.50.10.10">
    <property type="match status" value="1"/>
</dbReference>
<feature type="domain" description="Glycosyl hydrolase family 95 N-terminal" evidence="1">
    <location>
        <begin position="6"/>
        <end position="231"/>
    </location>
</feature>
<dbReference type="PANTHER" id="PTHR31084">
    <property type="entry name" value="ALPHA-L-FUCOSIDASE 2"/>
    <property type="match status" value="1"/>
</dbReference>
<evidence type="ECO:0000259" key="2">
    <source>
        <dbReference type="Pfam" id="PF22124"/>
    </source>
</evidence>
<dbReference type="GO" id="GO:0004560">
    <property type="term" value="F:alpha-L-fucosidase activity"/>
    <property type="evidence" value="ECO:0007669"/>
    <property type="project" value="TreeGrafter"/>
</dbReference>
<name>A0A940SQB9_9ENTE</name>
<dbReference type="Proteomes" id="UP000674938">
    <property type="component" value="Unassembled WGS sequence"/>
</dbReference>
<evidence type="ECO:0000313" key="3">
    <source>
        <dbReference type="EMBL" id="MBP1039552.1"/>
    </source>
</evidence>
<sequence>MIKQIKLSQPANCWEEGLIAGNGELGVILFGDSHEERLIGSHHRLFLKREDMNFLPDMAPVLPDLRRMIETDGYSKASQYYEQSALAKGYQGLTMSDPFHPIFELTFKRQQASVQHYERQIDLTHGVIQTSVIEVAGPVITKEVFVPKGQSKIYVKLSSNQPLAVTISLSDFQEEGLFQKMVPVKQGLCQRNTYGDQTGYETHLTWETDGNACAQCSQVSFTEVTELTLQLEVVLSDKWPVNYQLPTLSYGDQRQQHVRAFSQRFNQTDFSLADSQEWQKTQEELMAELQVTQQIPTIFFEKLYHMSRYVILSYSGKGLPNLQGIWTGTFAPAWSGDYTFDTNVQLAISSLASLGLFEEYEQVFRHLADFYDDFEINAKSYYNCPGYLVPVHASTTARHVHWNSEWPLIFWTAGGAWLAHFYFELWEYQQDEVFLKKVCLPFHQQIIAFYLSFLQEKEGEVLFQPSYSAENGMGDNATMDIAALKEVLVHTIEMLTMLKEPLPEAYLPLLQSLPAYDVSENGVLREWLDLRTSENFNHRHFSQFYPIFQSKELTKTSEVLWQGAQQAYTEKMSAWLLNDQADTSSSHGRIHAIMCGISLERLEEVTESFELLIRRRAMYSTMVTSHYDHGEVFNVDANGAFPKVIHDCLCYMETPEHLTLFKLVPYWLEKGKMSGIFLPKGVIINQIVWNIKEGQARIELYASQRTELTISLGNIPGNKKGTAIKVLELAKGQTKIVDWYF</sequence>
<dbReference type="GO" id="GO:0005975">
    <property type="term" value="P:carbohydrate metabolic process"/>
    <property type="evidence" value="ECO:0007669"/>
    <property type="project" value="InterPro"/>
</dbReference>
<dbReference type="InterPro" id="IPR027414">
    <property type="entry name" value="GH95_N_dom"/>
</dbReference>
<evidence type="ECO:0000313" key="4">
    <source>
        <dbReference type="Proteomes" id="UP000674938"/>
    </source>
</evidence>
<comment type="caution">
    <text evidence="3">The sequence shown here is derived from an EMBL/GenBank/DDBJ whole genome shotgun (WGS) entry which is preliminary data.</text>
</comment>
<dbReference type="PANTHER" id="PTHR31084:SF0">
    <property type="entry name" value="ALPHA-L-FUCOSIDASE 2"/>
    <property type="match status" value="1"/>
</dbReference>
<dbReference type="AlphaFoldDB" id="A0A940SQB9"/>
<accession>A0A940SQB9</accession>
<keyword evidence="4" id="KW-1185">Reference proteome</keyword>
<dbReference type="EMBL" id="JAEEGA010000001">
    <property type="protein sequence ID" value="MBP1039552.1"/>
    <property type="molecule type" value="Genomic_DNA"/>
</dbReference>
<dbReference type="InterPro" id="IPR054363">
    <property type="entry name" value="GH95_cat"/>
</dbReference>
<dbReference type="InterPro" id="IPR012341">
    <property type="entry name" value="6hp_glycosidase-like_sf"/>
</dbReference>